<keyword evidence="6" id="KW-1185">Reference proteome</keyword>
<organism evidence="5 6">
    <name type="scientific">Mesorhizobium argentiipisi</name>
    <dbReference type="NCBI Taxonomy" id="3015175"/>
    <lineage>
        <taxon>Bacteria</taxon>
        <taxon>Pseudomonadati</taxon>
        <taxon>Pseudomonadota</taxon>
        <taxon>Alphaproteobacteria</taxon>
        <taxon>Hyphomicrobiales</taxon>
        <taxon>Phyllobacteriaceae</taxon>
        <taxon>Mesorhizobium</taxon>
    </lineage>
</organism>
<name>A0ABU8KI67_9HYPH</name>
<sequence>MGAPGLRKERDAGRLVTEMIAGKECQYEEKMSRTSKGTRLVWRNESRKHNGALRSRAGWFIRDGTTFISACGGTGDRERAEKRLASYITEKYKPVRSRGRDPTAVAIADAVGVYLTDVACRHAKPKETANRMVAVLNWFGDMMIGDIDGKTCRDYAKAHGGGAAARRQLEDLRAALNHYHREGYVTSTPPIVLPAKSAPRDRWLTRDEAAALLRAAWRMRQSWKGQPSNRRTGRHVARFILVALYTGTRSAAICAAAIRPTDGAAHVDLERGVFYRRAVGRLETKKRQPPMRLPDRLLAHLRRWAVTRLEIKTRGRGKSANIGRIIAHDYVVEWNGKPVQSIKKAFRSVVEAAGLGWYDDAIAPDGSVKRLFRTDVTPHVFRHTAATWLMQQGADPWAAAGFLGMTVEMLIQTYGHHHPDFQADAAEAIVSKARSRSLPKNVVRIWRDGQKANASATPPQKTPRLSRKQR</sequence>
<evidence type="ECO:0000256" key="3">
    <source>
        <dbReference type="SAM" id="MobiDB-lite"/>
    </source>
</evidence>
<dbReference type="InterPro" id="IPR011010">
    <property type="entry name" value="DNA_brk_join_enz"/>
</dbReference>
<dbReference type="SUPFAM" id="SSF56349">
    <property type="entry name" value="DNA breaking-rejoining enzymes"/>
    <property type="match status" value="1"/>
</dbReference>
<dbReference type="PROSITE" id="PS51898">
    <property type="entry name" value="TYR_RECOMBINASE"/>
    <property type="match status" value="1"/>
</dbReference>
<keyword evidence="2" id="KW-0233">DNA recombination</keyword>
<protein>
    <submittedName>
        <fullName evidence="5">Tyrosine-type recombinase/integrase</fullName>
    </submittedName>
</protein>
<keyword evidence="1" id="KW-0229">DNA integration</keyword>
<evidence type="ECO:0000256" key="2">
    <source>
        <dbReference type="ARBA" id="ARBA00023172"/>
    </source>
</evidence>
<dbReference type="InterPro" id="IPR050090">
    <property type="entry name" value="Tyrosine_recombinase_XerCD"/>
</dbReference>
<dbReference type="Gene3D" id="1.10.443.10">
    <property type="entry name" value="Intergrase catalytic core"/>
    <property type="match status" value="1"/>
</dbReference>
<dbReference type="InterPro" id="IPR002104">
    <property type="entry name" value="Integrase_catalytic"/>
</dbReference>
<accession>A0ABU8KI67</accession>
<evidence type="ECO:0000259" key="4">
    <source>
        <dbReference type="PROSITE" id="PS51898"/>
    </source>
</evidence>
<evidence type="ECO:0000256" key="1">
    <source>
        <dbReference type="ARBA" id="ARBA00022908"/>
    </source>
</evidence>
<comment type="caution">
    <text evidence="5">The sequence shown here is derived from an EMBL/GenBank/DDBJ whole genome shotgun (WGS) entry which is preliminary data.</text>
</comment>
<evidence type="ECO:0000313" key="6">
    <source>
        <dbReference type="Proteomes" id="UP001366503"/>
    </source>
</evidence>
<feature type="region of interest" description="Disordered" evidence="3">
    <location>
        <begin position="447"/>
        <end position="470"/>
    </location>
</feature>
<reference evidence="5 6" key="1">
    <citation type="submission" date="2022-12" db="EMBL/GenBank/DDBJ databases">
        <authorList>
            <person name="Muema E."/>
        </authorList>
    </citation>
    <scope>NUCLEOTIDE SEQUENCE [LARGE SCALE GENOMIC DNA]</scope>
    <source>
        <strain evidence="6">1330</strain>
    </source>
</reference>
<evidence type="ECO:0000313" key="5">
    <source>
        <dbReference type="EMBL" id="MEI9405112.1"/>
    </source>
</evidence>
<dbReference type="InterPro" id="IPR013762">
    <property type="entry name" value="Integrase-like_cat_sf"/>
</dbReference>
<dbReference type="Pfam" id="PF00589">
    <property type="entry name" value="Phage_integrase"/>
    <property type="match status" value="1"/>
</dbReference>
<dbReference type="PANTHER" id="PTHR30349:SF88">
    <property type="entry name" value="BLL1584 PROTEIN"/>
    <property type="match status" value="1"/>
</dbReference>
<dbReference type="PANTHER" id="PTHR30349">
    <property type="entry name" value="PHAGE INTEGRASE-RELATED"/>
    <property type="match status" value="1"/>
</dbReference>
<gene>
    <name evidence="5" type="ORF">O7A05_23530</name>
</gene>
<proteinExistence type="predicted"/>
<dbReference type="RefSeq" id="WP_337095329.1">
    <property type="nucleotide sequence ID" value="NZ_JAPYKO010000019.1"/>
</dbReference>
<feature type="domain" description="Tyr recombinase" evidence="4">
    <location>
        <begin position="199"/>
        <end position="427"/>
    </location>
</feature>
<dbReference type="Proteomes" id="UP001366503">
    <property type="component" value="Unassembled WGS sequence"/>
</dbReference>
<dbReference type="EMBL" id="JAPYKO010000019">
    <property type="protein sequence ID" value="MEI9405112.1"/>
    <property type="molecule type" value="Genomic_DNA"/>
</dbReference>